<dbReference type="RefSeq" id="XP_016899457.2">
    <property type="nucleotide sequence ID" value="XM_017043968.2"/>
</dbReference>
<dbReference type="GeneID" id="103485647"/>
<dbReference type="Proteomes" id="UP001652600">
    <property type="component" value="Chromosome 3"/>
</dbReference>
<name>A0A1S4DTY2_CUCME</name>
<dbReference type="KEGG" id="cmo:103485647"/>
<sequence>MVYGDEKYRSLLSGDEEKSTKWRYGVPPNYDIVNKLFEEERTNVWPVGSLEERVQSLVKNFEMEMFHKISPSDFKTIDVNKYTFCLNGRKPLAIGEVSKLGGYNPFLQTALPDEYRYYNAEKETAESSHRAFTATFLRGFALEIIQVYSGPPNIVFKFRHWGYMEGPFRNHAATGERIEFYGVAIFKVRPNFKFCLYVTHSGLSLLNFLMNQVNEKDKIEGVEFFFDPAELVGKLLKGPGLDGSVEKAISSCPVLRNTG</sequence>
<accession>A0A1S4DTY2</accession>
<evidence type="ECO:0000313" key="1">
    <source>
        <dbReference type="Proteomes" id="UP001652600"/>
    </source>
</evidence>
<dbReference type="SUPFAM" id="SSF54427">
    <property type="entry name" value="NTF2-like"/>
    <property type="match status" value="1"/>
</dbReference>
<evidence type="ECO:0000313" key="2">
    <source>
        <dbReference type="RefSeq" id="XP_016899457.2"/>
    </source>
</evidence>
<dbReference type="AlphaFoldDB" id="A0A1S4DTY2"/>
<dbReference type="PANTHER" id="PTHR31723:SF10">
    <property type="entry name" value="PATHOGEN-RELATED PROTEIN"/>
    <property type="match status" value="1"/>
</dbReference>
<dbReference type="InterPro" id="IPR053218">
    <property type="entry name" value="Pathogen-related_defense"/>
</dbReference>
<dbReference type="Gramene" id="MELO3C008404.2.1">
    <property type="protein sequence ID" value="MELO3C008404.2.1"/>
    <property type="gene ID" value="MELO3C008404.2"/>
</dbReference>
<gene>
    <name evidence="2" type="primary">LOC103485647</name>
</gene>
<organism evidence="1 2">
    <name type="scientific">Cucumis melo</name>
    <name type="common">Muskmelon</name>
    <dbReference type="NCBI Taxonomy" id="3656"/>
    <lineage>
        <taxon>Eukaryota</taxon>
        <taxon>Viridiplantae</taxon>
        <taxon>Streptophyta</taxon>
        <taxon>Embryophyta</taxon>
        <taxon>Tracheophyta</taxon>
        <taxon>Spermatophyta</taxon>
        <taxon>Magnoliopsida</taxon>
        <taxon>eudicotyledons</taxon>
        <taxon>Gunneridae</taxon>
        <taxon>Pentapetalae</taxon>
        <taxon>rosids</taxon>
        <taxon>fabids</taxon>
        <taxon>Cucurbitales</taxon>
        <taxon>Cucurbitaceae</taxon>
        <taxon>Benincaseae</taxon>
        <taxon>Cucumis</taxon>
    </lineage>
</organism>
<dbReference type="InterPro" id="IPR032710">
    <property type="entry name" value="NTF2-like_dom_sf"/>
</dbReference>
<reference evidence="2" key="1">
    <citation type="submission" date="2025-08" db="UniProtKB">
        <authorList>
            <consortium name="RefSeq"/>
        </authorList>
    </citation>
    <scope>IDENTIFICATION</scope>
    <source>
        <tissue evidence="2">Stem</tissue>
    </source>
</reference>
<keyword evidence="1" id="KW-1185">Reference proteome</keyword>
<dbReference type="InParanoid" id="A0A1S4DTY2"/>
<proteinExistence type="predicted"/>
<protein>
    <submittedName>
        <fullName evidence="2">Pathogen-related protein-like isoform X1</fullName>
    </submittedName>
</protein>
<dbReference type="PANTHER" id="PTHR31723">
    <property type="entry name" value="PATHOGENESIS-RELATED FAMILY PROTEIN"/>
    <property type="match status" value="1"/>
</dbReference>